<evidence type="ECO:0000313" key="3">
    <source>
        <dbReference type="Proteomes" id="UP000054567"/>
    </source>
</evidence>
<reference evidence="3" key="2">
    <citation type="journal article" date="2009" name="Genome Res.">
        <title>Comparative genomic analyses of the human fungal pathogens Coccidioides and their relatives.</title>
        <authorList>
            <person name="Sharpton T.J."/>
            <person name="Stajich J.E."/>
            <person name="Rounsley S.D."/>
            <person name="Gardner M.J."/>
            <person name="Wortman J.R."/>
            <person name="Jordar V.S."/>
            <person name="Maiti R."/>
            <person name="Kodira C.D."/>
            <person name="Neafsey D.E."/>
            <person name="Zeng Q."/>
            <person name="Hung C.-Y."/>
            <person name="McMahan C."/>
            <person name="Muszewska A."/>
            <person name="Grynberg M."/>
            <person name="Mandel M.A."/>
            <person name="Kellner E.M."/>
            <person name="Barker B.M."/>
            <person name="Galgiani J.N."/>
            <person name="Orbach M.J."/>
            <person name="Kirkland T.N."/>
            <person name="Cole G.T."/>
            <person name="Henn M.R."/>
            <person name="Birren B.W."/>
            <person name="Taylor J.W."/>
        </authorList>
    </citation>
    <scope>NUCLEOTIDE SEQUENCE [LARGE SCALE GENOMIC DNA]</scope>
    <source>
        <strain evidence="3">RMSCC 3488</strain>
    </source>
</reference>
<reference evidence="2 3" key="1">
    <citation type="submission" date="2007-06" db="EMBL/GenBank/DDBJ databases">
        <title>The Genome Sequence of Coccidioides posadasii RMSCC_3488.</title>
        <authorList>
            <consortium name="Coccidioides Genome Resources Consortium"/>
            <consortium name="The Broad Institute Genome Sequencing Platform"/>
            <person name="Henn M.R."/>
            <person name="Sykes S."/>
            <person name="Young S."/>
            <person name="Jaffe D."/>
            <person name="Berlin A."/>
            <person name="Alvarez P."/>
            <person name="Butler J."/>
            <person name="Gnerre S."/>
            <person name="Grabherr M."/>
            <person name="Mauceli E."/>
            <person name="Brockman W."/>
            <person name="Kodira C."/>
            <person name="Alvarado L."/>
            <person name="Zeng Q."/>
            <person name="Crawford M."/>
            <person name="Antoine C."/>
            <person name="Devon K."/>
            <person name="Galgiani J."/>
            <person name="Orsborn K."/>
            <person name="Lewis M.L."/>
            <person name="Nusbaum C."/>
            <person name="Galagan J."/>
            <person name="Birren B."/>
        </authorList>
    </citation>
    <scope>NUCLEOTIDE SEQUENCE [LARGE SCALE GENOMIC DNA]</scope>
    <source>
        <strain evidence="2 3">RMSCC 3488</strain>
    </source>
</reference>
<gene>
    <name evidence="2" type="ORF">CPAG_06356</name>
</gene>
<sequence length="151" mass="16374">MRITQQRTAQARTQDGGTEGVRQGIVPARPGRSSPSHSEGRGLLAAADTRCMRVHLPGDTPSMRAETGRGHRHSGVKGTSGDIWEVSRPSSYIVRRHEASTRKKEPNVVVAPRPGRCVRFGPGHAFRLANPGTPEFGPDPGLSRRLNSRPD</sequence>
<feature type="compositionally biased region" description="Low complexity" evidence="1">
    <location>
        <begin position="1"/>
        <end position="14"/>
    </location>
</feature>
<dbReference type="EMBL" id="DS268112">
    <property type="protein sequence ID" value="KMM70044.1"/>
    <property type="molecule type" value="Genomic_DNA"/>
</dbReference>
<protein>
    <submittedName>
        <fullName evidence="2">Uncharacterized protein</fullName>
    </submittedName>
</protein>
<feature type="region of interest" description="Disordered" evidence="1">
    <location>
        <begin position="1"/>
        <end position="83"/>
    </location>
</feature>
<dbReference type="VEuPathDB" id="FungiDB:CPAG_06356"/>
<dbReference type="Proteomes" id="UP000054567">
    <property type="component" value="Unassembled WGS sequence"/>
</dbReference>
<name>A0A0J6FMD3_COCPO</name>
<organism evidence="2 3">
    <name type="scientific">Coccidioides posadasii RMSCC 3488</name>
    <dbReference type="NCBI Taxonomy" id="454284"/>
    <lineage>
        <taxon>Eukaryota</taxon>
        <taxon>Fungi</taxon>
        <taxon>Dikarya</taxon>
        <taxon>Ascomycota</taxon>
        <taxon>Pezizomycotina</taxon>
        <taxon>Eurotiomycetes</taxon>
        <taxon>Eurotiomycetidae</taxon>
        <taxon>Onygenales</taxon>
        <taxon>Onygenaceae</taxon>
        <taxon>Coccidioides</taxon>
    </lineage>
</organism>
<accession>A0A0J6FMD3</accession>
<dbReference type="AlphaFoldDB" id="A0A0J6FMD3"/>
<feature type="region of interest" description="Disordered" evidence="1">
    <location>
        <begin position="128"/>
        <end position="151"/>
    </location>
</feature>
<reference evidence="3" key="3">
    <citation type="journal article" date="2010" name="Genome Res.">
        <title>Population genomic sequencing of Coccidioides fungi reveals recent hybridization and transposon control.</title>
        <authorList>
            <person name="Neafsey D.E."/>
            <person name="Barker B.M."/>
            <person name="Sharpton T.J."/>
            <person name="Stajich J.E."/>
            <person name="Park D.J."/>
            <person name="Whiston E."/>
            <person name="Hung C.-Y."/>
            <person name="McMahan C."/>
            <person name="White J."/>
            <person name="Sykes S."/>
            <person name="Heiman D."/>
            <person name="Young S."/>
            <person name="Zeng Q."/>
            <person name="Abouelleil A."/>
            <person name="Aftuck L."/>
            <person name="Bessette D."/>
            <person name="Brown A."/>
            <person name="FitzGerald M."/>
            <person name="Lui A."/>
            <person name="Macdonald J.P."/>
            <person name="Priest M."/>
            <person name="Orbach M.J."/>
            <person name="Galgiani J.N."/>
            <person name="Kirkland T.N."/>
            <person name="Cole G.T."/>
            <person name="Birren B.W."/>
            <person name="Henn M.R."/>
            <person name="Taylor J.W."/>
            <person name="Rounsley S.D."/>
        </authorList>
    </citation>
    <scope>NUCLEOTIDE SEQUENCE [LARGE SCALE GENOMIC DNA]</scope>
    <source>
        <strain evidence="3">RMSCC 3488</strain>
    </source>
</reference>
<evidence type="ECO:0000313" key="2">
    <source>
        <dbReference type="EMBL" id="KMM70044.1"/>
    </source>
</evidence>
<proteinExistence type="predicted"/>
<evidence type="ECO:0000256" key="1">
    <source>
        <dbReference type="SAM" id="MobiDB-lite"/>
    </source>
</evidence>